<feature type="domain" description="AMP-dependent synthetase/ligase" evidence="3">
    <location>
        <begin position="7"/>
        <end position="178"/>
    </location>
</feature>
<dbReference type="GO" id="GO:0006631">
    <property type="term" value="P:fatty acid metabolic process"/>
    <property type="evidence" value="ECO:0007669"/>
    <property type="project" value="TreeGrafter"/>
</dbReference>
<feature type="domain" description="AMP-binding enzyme C-terminal" evidence="4">
    <location>
        <begin position="229"/>
        <end position="304"/>
    </location>
</feature>
<evidence type="ECO:0008006" key="6">
    <source>
        <dbReference type="Google" id="ProtNLM"/>
    </source>
</evidence>
<evidence type="ECO:0000256" key="1">
    <source>
        <dbReference type="ARBA" id="ARBA00006432"/>
    </source>
</evidence>
<comment type="similarity">
    <text evidence="1">Belongs to the ATP-dependent AMP-binding enzyme family.</text>
</comment>
<evidence type="ECO:0000256" key="2">
    <source>
        <dbReference type="ARBA" id="ARBA00022598"/>
    </source>
</evidence>
<evidence type="ECO:0000259" key="3">
    <source>
        <dbReference type="Pfam" id="PF00501"/>
    </source>
</evidence>
<sequence>DRKALSDRSIICNFPINHVGAIGDICGRTLTGGGTLYFQEKFSPSEVLRLMESEKLNTLVGVPTMLQMYVNHPNFAQTNLTAVDLIAWGGSAIPSELLQTLMEKTECTRCTMGYGMTETTGGVTYSGLHDSVQILANTIGTPDPRQPLRIWHPDGRLAETDEPGEIQVKGDFTMVGYWKHPEATAAAFTEDGWFCTGDLAIQLEDGNIQIVGRISEMFKSGGYNVYPREVELALEEHKNVKMAAVISVPDLTFQEVGIAYVMGTEKDTPKPDELRAFVAQRLANYKIPKQILLLEELPLLDIGKVDKKALRAFHDSS</sequence>
<organism evidence="5">
    <name type="scientific">marine metagenome</name>
    <dbReference type="NCBI Taxonomy" id="408172"/>
    <lineage>
        <taxon>unclassified sequences</taxon>
        <taxon>metagenomes</taxon>
        <taxon>ecological metagenomes</taxon>
    </lineage>
</organism>
<dbReference type="AlphaFoldDB" id="A0A382NSY5"/>
<dbReference type="InterPro" id="IPR000873">
    <property type="entry name" value="AMP-dep_synth/lig_dom"/>
</dbReference>
<dbReference type="Gene3D" id="3.40.50.12780">
    <property type="entry name" value="N-terminal domain of ligase-like"/>
    <property type="match status" value="1"/>
</dbReference>
<dbReference type="Pfam" id="PF13193">
    <property type="entry name" value="AMP-binding_C"/>
    <property type="match status" value="1"/>
</dbReference>
<dbReference type="PANTHER" id="PTHR43201:SF5">
    <property type="entry name" value="MEDIUM-CHAIN ACYL-COA LIGASE ACSF2, MITOCHONDRIAL"/>
    <property type="match status" value="1"/>
</dbReference>
<proteinExistence type="inferred from homology"/>
<name>A0A382NSY5_9ZZZZ</name>
<reference evidence="5" key="1">
    <citation type="submission" date="2018-05" db="EMBL/GenBank/DDBJ databases">
        <authorList>
            <person name="Lanie J.A."/>
            <person name="Ng W.-L."/>
            <person name="Kazmierczak K.M."/>
            <person name="Andrzejewski T.M."/>
            <person name="Davidsen T.M."/>
            <person name="Wayne K.J."/>
            <person name="Tettelin H."/>
            <person name="Glass J.I."/>
            <person name="Rusch D."/>
            <person name="Podicherti R."/>
            <person name="Tsui H.-C.T."/>
            <person name="Winkler M.E."/>
        </authorList>
    </citation>
    <scope>NUCLEOTIDE SEQUENCE</scope>
</reference>
<gene>
    <name evidence="5" type="ORF">METZ01_LOCUS317147</name>
</gene>
<dbReference type="EMBL" id="UINC01102567">
    <property type="protein sequence ID" value="SVC64293.1"/>
    <property type="molecule type" value="Genomic_DNA"/>
</dbReference>
<keyword evidence="2" id="KW-0436">Ligase</keyword>
<dbReference type="InterPro" id="IPR025110">
    <property type="entry name" value="AMP-bd_C"/>
</dbReference>
<evidence type="ECO:0000259" key="4">
    <source>
        <dbReference type="Pfam" id="PF13193"/>
    </source>
</evidence>
<dbReference type="InterPro" id="IPR042099">
    <property type="entry name" value="ANL_N_sf"/>
</dbReference>
<protein>
    <recommendedName>
        <fullName evidence="6">AMP-dependent synthetase/ligase domain-containing protein</fullName>
    </recommendedName>
</protein>
<dbReference type="Gene3D" id="3.30.300.30">
    <property type="match status" value="1"/>
</dbReference>
<dbReference type="PANTHER" id="PTHR43201">
    <property type="entry name" value="ACYL-COA SYNTHETASE"/>
    <property type="match status" value="1"/>
</dbReference>
<evidence type="ECO:0000313" key="5">
    <source>
        <dbReference type="EMBL" id="SVC64293.1"/>
    </source>
</evidence>
<dbReference type="SUPFAM" id="SSF56801">
    <property type="entry name" value="Acetyl-CoA synthetase-like"/>
    <property type="match status" value="1"/>
</dbReference>
<feature type="non-terminal residue" evidence="5">
    <location>
        <position position="1"/>
    </location>
</feature>
<dbReference type="Pfam" id="PF00501">
    <property type="entry name" value="AMP-binding"/>
    <property type="match status" value="1"/>
</dbReference>
<dbReference type="InterPro" id="IPR045851">
    <property type="entry name" value="AMP-bd_C_sf"/>
</dbReference>
<dbReference type="GO" id="GO:0031956">
    <property type="term" value="F:medium-chain fatty acid-CoA ligase activity"/>
    <property type="evidence" value="ECO:0007669"/>
    <property type="project" value="TreeGrafter"/>
</dbReference>
<accession>A0A382NSY5</accession>